<dbReference type="Gene3D" id="1.10.510.10">
    <property type="entry name" value="Transferase(Phosphotransferase) domain 1"/>
    <property type="match status" value="1"/>
</dbReference>
<dbReference type="PROSITE" id="PS50011">
    <property type="entry name" value="PROTEIN_KINASE_DOM"/>
    <property type="match status" value="1"/>
</dbReference>
<dbReference type="OrthoDB" id="9801841at2"/>
<name>Q1ZQC6_PHOAS</name>
<organism evidence="2 3">
    <name type="scientific">Photobacterium angustum (strain S14 / CCUG 15956)</name>
    <name type="common">Vibrio sp. (strain S14 / CCUG 15956)</name>
    <dbReference type="NCBI Taxonomy" id="314292"/>
    <lineage>
        <taxon>Bacteria</taxon>
        <taxon>Pseudomonadati</taxon>
        <taxon>Pseudomonadota</taxon>
        <taxon>Gammaproteobacteria</taxon>
        <taxon>Vibrionales</taxon>
        <taxon>Vibrionaceae</taxon>
        <taxon>Photobacterium</taxon>
    </lineage>
</organism>
<dbReference type="RefSeq" id="WP_005367352.1">
    <property type="nucleotide sequence ID" value="NZ_CH902600.1"/>
</dbReference>
<sequence length="274" mass="31936">MEMTTSGYAQQYPRDKIIYQCHATKRAFYRVKLPQLGLYYGLKEIEVAEARAIKEIKNEIIALNRLPFGVAAKCHQYWQEGKKHFLLMDWIEGIPLNEFIRSAPTNRREFAQRIKIAEKVGWKLVELHRYNVTHRDLKPENIIIHCDKNANIRDVSFIDFGLSNQKRHMEEGTAHYRSPEQEFVRQTGLTHASDIFSYSQLIHFLLTGSPILLQPNFDGSGWDELNLELPPLTPQKLKDTLLQGLEFDVRKRSKQVFTIVKALQEASKQLNSKR</sequence>
<evidence type="ECO:0000313" key="2">
    <source>
        <dbReference type="EMBL" id="EAS64371.1"/>
    </source>
</evidence>
<dbReference type="GO" id="GO:0005524">
    <property type="term" value="F:ATP binding"/>
    <property type="evidence" value="ECO:0007669"/>
    <property type="project" value="InterPro"/>
</dbReference>
<dbReference type="PROSITE" id="PS00108">
    <property type="entry name" value="PROTEIN_KINASE_ST"/>
    <property type="match status" value="1"/>
</dbReference>
<dbReference type="InterPro" id="IPR008271">
    <property type="entry name" value="Ser/Thr_kinase_AS"/>
</dbReference>
<feature type="domain" description="Protein kinase" evidence="1">
    <location>
        <begin position="1"/>
        <end position="274"/>
    </location>
</feature>
<dbReference type="PANTHER" id="PTHR44167:SF24">
    <property type="entry name" value="SERINE_THREONINE-PROTEIN KINASE CHK2"/>
    <property type="match status" value="1"/>
</dbReference>
<reference evidence="2 3" key="1">
    <citation type="journal article" date="2009" name="Proc. Natl. Acad. Sci. U.S.A.">
        <title>The genomic basis of trophic strategy in marine bacteria.</title>
        <authorList>
            <person name="Lauro F.M."/>
            <person name="McDougald D."/>
            <person name="Thomas T."/>
            <person name="Williams T.J."/>
            <person name="Egan S."/>
            <person name="Rice S."/>
            <person name="DeMaere M.Z."/>
            <person name="Ting L."/>
            <person name="Ertan H."/>
            <person name="Johnson J."/>
            <person name="Ferriera S."/>
            <person name="Lapidus A."/>
            <person name="Anderson I."/>
            <person name="Kyrpides N."/>
            <person name="Munk A.C."/>
            <person name="Detter C."/>
            <person name="Han C.S."/>
            <person name="Brown M.V."/>
            <person name="Robb F.T."/>
            <person name="Kjelleberg S."/>
            <person name="Cavicchioli R."/>
        </authorList>
    </citation>
    <scope>NUCLEOTIDE SEQUENCE [LARGE SCALE GENOMIC DNA]</scope>
    <source>
        <strain evidence="2 3">S14</strain>
    </source>
</reference>
<dbReference type="SMART" id="SM00220">
    <property type="entry name" value="S_TKc"/>
    <property type="match status" value="1"/>
</dbReference>
<dbReference type="SUPFAM" id="SSF56112">
    <property type="entry name" value="Protein kinase-like (PK-like)"/>
    <property type="match status" value="1"/>
</dbReference>
<dbReference type="PANTHER" id="PTHR44167">
    <property type="entry name" value="OVARIAN-SPECIFIC SERINE/THREONINE-PROTEIN KINASE LOK-RELATED"/>
    <property type="match status" value="1"/>
</dbReference>
<evidence type="ECO:0000259" key="1">
    <source>
        <dbReference type="PROSITE" id="PS50011"/>
    </source>
</evidence>
<dbReference type="eggNOG" id="COG0515">
    <property type="taxonomic scope" value="Bacteria"/>
</dbReference>
<dbReference type="Pfam" id="PF00069">
    <property type="entry name" value="Pkinase"/>
    <property type="match status" value="1"/>
</dbReference>
<dbReference type="Proteomes" id="UP000001603">
    <property type="component" value="Unassembled WGS sequence"/>
</dbReference>
<dbReference type="EMBL" id="AAOJ01000003">
    <property type="protein sequence ID" value="EAS64371.1"/>
    <property type="molecule type" value="Genomic_DNA"/>
</dbReference>
<dbReference type="HOGENOM" id="CLU_1007022_0_0_6"/>
<dbReference type="InterPro" id="IPR000719">
    <property type="entry name" value="Prot_kinase_dom"/>
</dbReference>
<comment type="caution">
    <text evidence="2">The sequence shown here is derived from an EMBL/GenBank/DDBJ whole genome shotgun (WGS) entry which is preliminary data.</text>
</comment>
<evidence type="ECO:0000313" key="3">
    <source>
        <dbReference type="Proteomes" id="UP000001603"/>
    </source>
</evidence>
<protein>
    <recommendedName>
        <fullName evidence="1">Protein kinase domain-containing protein</fullName>
    </recommendedName>
</protein>
<proteinExistence type="predicted"/>
<dbReference type="AlphaFoldDB" id="Q1ZQC6"/>
<accession>Q1ZQC6</accession>
<dbReference type="InterPro" id="IPR011009">
    <property type="entry name" value="Kinase-like_dom_sf"/>
</dbReference>
<dbReference type="GO" id="GO:0004672">
    <property type="term" value="F:protein kinase activity"/>
    <property type="evidence" value="ECO:0007669"/>
    <property type="project" value="InterPro"/>
</dbReference>
<gene>
    <name evidence="2" type="ORF">VAS14_01596</name>
</gene>